<dbReference type="SMART" id="SM00450">
    <property type="entry name" value="RHOD"/>
    <property type="match status" value="1"/>
</dbReference>
<dbReference type="SUPFAM" id="SSF52821">
    <property type="entry name" value="Rhodanese/Cell cycle control phosphatase"/>
    <property type="match status" value="1"/>
</dbReference>
<gene>
    <name evidence="1" type="ORF">ATY39_09245</name>
</gene>
<evidence type="ECO:0000313" key="1">
    <source>
        <dbReference type="EMBL" id="AMW99630.1"/>
    </source>
</evidence>
<dbReference type="AlphaFoldDB" id="A0A143HDR7"/>
<dbReference type="STRING" id="241244.ATY39_09245"/>
<dbReference type="PROSITE" id="PS50206">
    <property type="entry name" value="RHODANESE_3"/>
    <property type="match status" value="1"/>
</dbReference>
<organism evidence="1 2">
    <name type="scientific">Rummeliibacillus stabekisii</name>
    <dbReference type="NCBI Taxonomy" id="241244"/>
    <lineage>
        <taxon>Bacteria</taxon>
        <taxon>Bacillati</taxon>
        <taxon>Bacillota</taxon>
        <taxon>Bacilli</taxon>
        <taxon>Bacillales</taxon>
        <taxon>Caryophanaceae</taxon>
        <taxon>Rummeliibacillus</taxon>
    </lineage>
</organism>
<keyword evidence="2" id="KW-1185">Reference proteome</keyword>
<accession>A0A143HDR7</accession>
<dbReference type="Gene3D" id="3.40.250.10">
    <property type="entry name" value="Rhodanese-like domain"/>
    <property type="match status" value="1"/>
</dbReference>
<reference evidence="1 2" key="1">
    <citation type="journal article" date="2016" name="Genome Announc.">
        <title>Whole-Genome Sequence of Rummeliibacillus stabekisii Strain PP9 Isolated from Antarctic Soil.</title>
        <authorList>
            <person name="da Mota F.F."/>
            <person name="Vollu R.E."/>
            <person name="Jurelevicius D."/>
            <person name="Seldin L."/>
        </authorList>
    </citation>
    <scope>NUCLEOTIDE SEQUENCE [LARGE SCALE GENOMIC DNA]</scope>
    <source>
        <strain evidence="1 2">PP9</strain>
    </source>
</reference>
<dbReference type="KEGG" id="rst:ATY39_09245"/>
<reference evidence="2" key="2">
    <citation type="submission" date="2016-03" db="EMBL/GenBank/DDBJ databases">
        <authorList>
            <person name="Ploux O."/>
        </authorList>
    </citation>
    <scope>NUCLEOTIDE SEQUENCE [LARGE SCALE GENOMIC DNA]</scope>
    <source>
        <strain evidence="2">PP9</strain>
    </source>
</reference>
<evidence type="ECO:0000313" key="2">
    <source>
        <dbReference type="Proteomes" id="UP000076021"/>
    </source>
</evidence>
<dbReference type="InterPro" id="IPR001763">
    <property type="entry name" value="Rhodanese-like_dom"/>
</dbReference>
<dbReference type="RefSeq" id="WP_066788941.1">
    <property type="nucleotide sequence ID" value="NZ_BJVD01000003.1"/>
</dbReference>
<dbReference type="PANTHER" id="PTHR43031">
    <property type="entry name" value="FAD-DEPENDENT OXIDOREDUCTASE"/>
    <property type="match status" value="1"/>
</dbReference>
<sequence length="98" mass="10709">MKTITPSEVAKKLAEGQALSLIDVREPEEIASGKISTAKEIPLGTLPENLNELDKNKEYIMVCRSGNRSGQATQYLEEQGFQAVNMEGGMLAWDGPIE</sequence>
<protein>
    <submittedName>
        <fullName evidence="1">Rhodanese</fullName>
    </submittedName>
</protein>
<dbReference type="PANTHER" id="PTHR43031:SF17">
    <property type="entry name" value="SULFURTRANSFERASE YTWF-RELATED"/>
    <property type="match status" value="1"/>
</dbReference>
<dbReference type="Proteomes" id="UP000076021">
    <property type="component" value="Chromosome"/>
</dbReference>
<dbReference type="Pfam" id="PF00581">
    <property type="entry name" value="Rhodanese"/>
    <property type="match status" value="1"/>
</dbReference>
<dbReference type="InterPro" id="IPR036873">
    <property type="entry name" value="Rhodanese-like_dom_sf"/>
</dbReference>
<dbReference type="EMBL" id="CP014806">
    <property type="protein sequence ID" value="AMW99630.1"/>
    <property type="molecule type" value="Genomic_DNA"/>
</dbReference>
<dbReference type="CDD" id="cd00158">
    <property type="entry name" value="RHOD"/>
    <property type="match status" value="1"/>
</dbReference>
<proteinExistence type="predicted"/>
<dbReference type="OrthoDB" id="9800872at2"/>
<name>A0A143HDR7_9BACL</name>
<dbReference type="InterPro" id="IPR050229">
    <property type="entry name" value="GlpE_sulfurtransferase"/>
</dbReference>